<dbReference type="Pfam" id="PF00483">
    <property type="entry name" value="NTP_transferase"/>
    <property type="match status" value="1"/>
</dbReference>
<dbReference type="RefSeq" id="WP_376754181.1">
    <property type="nucleotide sequence ID" value="NZ_CP124550.1"/>
</dbReference>
<dbReference type="InterPro" id="IPR005771">
    <property type="entry name" value="GalU_uridylyltTrfase_bac/arc"/>
</dbReference>
<keyword evidence="3 7" id="KW-0808">Transferase</keyword>
<accession>A0ABY8WW40</accession>
<organism evidence="7 8">
    <name type="scientific">Candidatus Southlakia epibionticum</name>
    <dbReference type="NCBI Taxonomy" id="3043284"/>
    <lineage>
        <taxon>Bacteria</taxon>
        <taxon>Candidatus Saccharimonadota</taxon>
        <taxon>Candidatus Saccharimonadia</taxon>
        <taxon>Candidatus Saccharimonadales</taxon>
        <taxon>Candidatus Saccharimonadaceae</taxon>
        <taxon>Candidatus Southlakia</taxon>
    </lineage>
</organism>
<evidence type="ECO:0000313" key="8">
    <source>
        <dbReference type="Proteomes" id="UP001177295"/>
    </source>
</evidence>
<evidence type="ECO:0000256" key="4">
    <source>
        <dbReference type="ARBA" id="ARBA00022695"/>
    </source>
</evidence>
<evidence type="ECO:0000256" key="5">
    <source>
        <dbReference type="ARBA" id="ARBA00048128"/>
    </source>
</evidence>
<evidence type="ECO:0000313" key="7">
    <source>
        <dbReference type="EMBL" id="WIO45811.1"/>
    </source>
</evidence>
<comment type="similarity">
    <text evidence="1">Belongs to the UDPGP type 2 family.</text>
</comment>
<dbReference type="InterPro" id="IPR005835">
    <property type="entry name" value="NTP_transferase_dom"/>
</dbReference>
<keyword evidence="8" id="KW-1185">Reference proteome</keyword>
<dbReference type="Gene3D" id="3.90.550.10">
    <property type="entry name" value="Spore Coat Polysaccharide Biosynthesis Protein SpsA, Chain A"/>
    <property type="match status" value="1"/>
</dbReference>
<dbReference type="PANTHER" id="PTHR43197">
    <property type="entry name" value="UTP--GLUCOSE-1-PHOSPHATE URIDYLYLTRANSFERASE"/>
    <property type="match status" value="1"/>
</dbReference>
<sequence>MAEIIKAIIPVAGWGTRMLPITKAIEKCMLPVGKRPIIDYVVQDCLAAGIREFIFVVSEQSSQLEAYYRSNIHLNDYLRRKGKEDMLPLIAPLKANMHFVTQPSYGKYGTAVPVALASDYINTDESAVVLMGDDFMYNPDGSSEVARLIAATPAGECSILAKEVPHESISRYGAIVIDESGHFREIVEKPRPEEAPSDYANIGKYVLTKQVIDSCADIAVSPRGEYDLTDAITQFAQAGGAVKVVPAVGQHLDGGSLDGWLYANNVVCGL</sequence>
<gene>
    <name evidence="7" type="ORF">SEML1_0181</name>
</gene>
<evidence type="ECO:0000256" key="1">
    <source>
        <dbReference type="ARBA" id="ARBA00006890"/>
    </source>
</evidence>
<evidence type="ECO:0000256" key="3">
    <source>
        <dbReference type="ARBA" id="ARBA00022679"/>
    </source>
</evidence>
<keyword evidence="4" id="KW-0548">Nucleotidyltransferase</keyword>
<dbReference type="Proteomes" id="UP001177295">
    <property type="component" value="Chromosome"/>
</dbReference>
<dbReference type="EMBL" id="CP124550">
    <property type="protein sequence ID" value="WIO45811.1"/>
    <property type="molecule type" value="Genomic_DNA"/>
</dbReference>
<reference evidence="7 8" key="1">
    <citation type="journal article" date="2023" name="Cell">
        <title>Genetic manipulation of Patescibacteria provides mechanistic insights into microbial dark matter and the epibiotic lifestyle.</title>
        <authorList>
            <person name="Wang Y."/>
            <person name="Gallagher L.A."/>
            <person name="Andrade P.A."/>
            <person name="Liu A."/>
            <person name="Humphreys I.R."/>
            <person name="Turkarslan S."/>
            <person name="Cutler K.J."/>
            <person name="Arrieta-Ortiz M.L."/>
            <person name="Li Y."/>
            <person name="Radey M.C."/>
            <person name="McLean J.S."/>
            <person name="Cong Q."/>
            <person name="Baker D."/>
            <person name="Baliga N.S."/>
            <person name="Peterson S.B."/>
            <person name="Mougous J.D."/>
        </authorList>
    </citation>
    <scope>NUCLEOTIDE SEQUENCE [LARGE SCALE GENOMIC DNA]</scope>
    <source>
        <strain evidence="7 8">ML1</strain>
    </source>
</reference>
<dbReference type="PANTHER" id="PTHR43197:SF1">
    <property type="entry name" value="UTP--GLUCOSE-1-PHOSPHATE URIDYLYLTRANSFERASE"/>
    <property type="match status" value="1"/>
</dbReference>
<dbReference type="EC" id="2.7.7.9" evidence="2"/>
<comment type="catalytic activity">
    <reaction evidence="5">
        <text>alpha-D-glucose 1-phosphate + UTP + H(+) = UDP-alpha-D-glucose + diphosphate</text>
        <dbReference type="Rhea" id="RHEA:19889"/>
        <dbReference type="ChEBI" id="CHEBI:15378"/>
        <dbReference type="ChEBI" id="CHEBI:33019"/>
        <dbReference type="ChEBI" id="CHEBI:46398"/>
        <dbReference type="ChEBI" id="CHEBI:58601"/>
        <dbReference type="ChEBI" id="CHEBI:58885"/>
        <dbReference type="EC" id="2.7.7.9"/>
    </reaction>
</comment>
<name>A0ABY8WW40_9BACT</name>
<dbReference type="SUPFAM" id="SSF53448">
    <property type="entry name" value="Nucleotide-diphospho-sugar transferases"/>
    <property type="match status" value="1"/>
</dbReference>
<protein>
    <recommendedName>
        <fullName evidence="2">UTP--glucose-1-phosphate uridylyltransferase</fullName>
        <ecNumber evidence="2">2.7.7.9</ecNumber>
    </recommendedName>
</protein>
<dbReference type="InterPro" id="IPR029044">
    <property type="entry name" value="Nucleotide-diphossugar_trans"/>
</dbReference>
<feature type="domain" description="Nucleotidyl transferase" evidence="6">
    <location>
        <begin position="6"/>
        <end position="264"/>
    </location>
</feature>
<dbReference type="GO" id="GO:0016740">
    <property type="term" value="F:transferase activity"/>
    <property type="evidence" value="ECO:0007669"/>
    <property type="project" value="UniProtKB-KW"/>
</dbReference>
<evidence type="ECO:0000259" key="6">
    <source>
        <dbReference type="Pfam" id="PF00483"/>
    </source>
</evidence>
<proteinExistence type="inferred from homology"/>
<evidence type="ECO:0000256" key="2">
    <source>
        <dbReference type="ARBA" id="ARBA00012415"/>
    </source>
</evidence>